<evidence type="ECO:0000313" key="2">
    <source>
        <dbReference type="EMBL" id="GAH53053.1"/>
    </source>
</evidence>
<dbReference type="InterPro" id="IPR000994">
    <property type="entry name" value="Pept_M24"/>
</dbReference>
<dbReference type="Pfam" id="PF00557">
    <property type="entry name" value="Peptidase_M24"/>
    <property type="match status" value="1"/>
</dbReference>
<dbReference type="CDD" id="cd01066">
    <property type="entry name" value="APP_MetAP"/>
    <property type="match status" value="1"/>
</dbReference>
<sequence>MNHDDYRYFFGDIRAQPRAIIPAVGSPIFIGFSAEEQELCHELGNEPVKVFSHVGEQISNVRETFRSLFDGPPPGLKSPSSGKPRVGMQMWFHTPAFLVDLFRKVNPQVELVSSDPVMDELRMVKDPGEIELMRKAQSIAALGMDRTKQLLRPGVTGCEIATEVLYTMMKAGAEGTSTPIHINAGIRSCWIHGKVDRKPMQLGDLVVVDLTPQFEGYCANLARTFVLGDPNEVQRQLLDTYLEMHEATRRMTRPATTVAELDTIGEEICIRRRLGEYHLKGISHGIGLRFEETPASTIIPAHR</sequence>
<protein>
    <recommendedName>
        <fullName evidence="1">Peptidase M24 domain-containing protein</fullName>
    </recommendedName>
</protein>
<dbReference type="Gene3D" id="3.90.230.10">
    <property type="entry name" value="Creatinase/methionine aminopeptidase superfamily"/>
    <property type="match status" value="1"/>
</dbReference>
<dbReference type="SUPFAM" id="SSF55920">
    <property type="entry name" value="Creatinase/aminopeptidase"/>
    <property type="match status" value="1"/>
</dbReference>
<dbReference type="AlphaFoldDB" id="X1I680"/>
<evidence type="ECO:0000259" key="1">
    <source>
        <dbReference type="Pfam" id="PF00557"/>
    </source>
</evidence>
<proteinExistence type="predicted"/>
<feature type="domain" description="Peptidase M24" evidence="1">
    <location>
        <begin position="131"/>
        <end position="295"/>
    </location>
</feature>
<dbReference type="InterPro" id="IPR036005">
    <property type="entry name" value="Creatinase/aminopeptidase-like"/>
</dbReference>
<organism evidence="2">
    <name type="scientific">marine sediment metagenome</name>
    <dbReference type="NCBI Taxonomy" id="412755"/>
    <lineage>
        <taxon>unclassified sequences</taxon>
        <taxon>metagenomes</taxon>
        <taxon>ecological metagenomes</taxon>
    </lineage>
</organism>
<dbReference type="PANTHER" id="PTHR46112:SF2">
    <property type="entry name" value="XAA-PRO AMINOPEPTIDASE P-RELATED"/>
    <property type="match status" value="1"/>
</dbReference>
<feature type="non-terminal residue" evidence="2">
    <location>
        <position position="303"/>
    </location>
</feature>
<name>X1I680_9ZZZZ</name>
<dbReference type="InterPro" id="IPR050659">
    <property type="entry name" value="Peptidase_M24B"/>
</dbReference>
<dbReference type="EMBL" id="BARU01016827">
    <property type="protein sequence ID" value="GAH53053.1"/>
    <property type="molecule type" value="Genomic_DNA"/>
</dbReference>
<comment type="caution">
    <text evidence="2">The sequence shown here is derived from an EMBL/GenBank/DDBJ whole genome shotgun (WGS) entry which is preliminary data.</text>
</comment>
<gene>
    <name evidence="2" type="ORF">S03H2_27945</name>
</gene>
<reference evidence="2" key="1">
    <citation type="journal article" date="2014" name="Front. Microbiol.">
        <title>High frequency of phylogenetically diverse reductive dehalogenase-homologous genes in deep subseafloor sedimentary metagenomes.</title>
        <authorList>
            <person name="Kawai M."/>
            <person name="Futagami T."/>
            <person name="Toyoda A."/>
            <person name="Takaki Y."/>
            <person name="Nishi S."/>
            <person name="Hori S."/>
            <person name="Arai W."/>
            <person name="Tsubouchi T."/>
            <person name="Morono Y."/>
            <person name="Uchiyama I."/>
            <person name="Ito T."/>
            <person name="Fujiyama A."/>
            <person name="Inagaki F."/>
            <person name="Takami H."/>
        </authorList>
    </citation>
    <scope>NUCLEOTIDE SEQUENCE</scope>
    <source>
        <strain evidence="2">Expedition CK06-06</strain>
    </source>
</reference>
<accession>X1I680</accession>
<dbReference type="PANTHER" id="PTHR46112">
    <property type="entry name" value="AMINOPEPTIDASE"/>
    <property type="match status" value="1"/>
</dbReference>